<name>A0A423UMM1_9ACTN</name>
<sequence length="143" mass="14813">MAALALLLVAVLAVDAVGRAVRPGVLREAAVLAVDGAAASREPPRLPEGFSQEVVPAEGFAGLRVGAGGSVVGYEVEKDPARAFDEVRSLLDERGWKAVPSGDRAGGSFVKETGRFRWAYVSCVRAGDTTSVVVQCATADEKG</sequence>
<dbReference type="EMBL" id="QIBW01000002">
    <property type="protein sequence ID" value="ROT91432.1"/>
    <property type="molecule type" value="Genomic_DNA"/>
</dbReference>
<protein>
    <submittedName>
        <fullName evidence="2">Uncharacterized protein</fullName>
    </submittedName>
</protein>
<organism evidence="2 3">
    <name type="scientific">Gordonibacter urolithinfaciens</name>
    <dbReference type="NCBI Taxonomy" id="1335613"/>
    <lineage>
        <taxon>Bacteria</taxon>
        <taxon>Bacillati</taxon>
        <taxon>Actinomycetota</taxon>
        <taxon>Coriobacteriia</taxon>
        <taxon>Eggerthellales</taxon>
        <taxon>Eggerthellaceae</taxon>
        <taxon>Gordonibacter</taxon>
    </lineage>
</organism>
<evidence type="ECO:0000313" key="1">
    <source>
        <dbReference type="EMBL" id="MSA96056.1"/>
    </source>
</evidence>
<reference evidence="2" key="2">
    <citation type="journal article" date="2019" name="Int. J. Syst. Evol. Microbiol.">
        <title>Gordonibacter faecihominis is a later heterotypic synonym of Gordonibacter urolithinfaciens.</title>
        <authorList>
            <person name="Danylec N."/>
            <person name="Stoll D.A."/>
            <person name="Huch M."/>
        </authorList>
    </citation>
    <scope>NUCLEOTIDE SEQUENCE</scope>
    <source>
        <strain evidence="2">DSM 27213</strain>
    </source>
</reference>
<gene>
    <name evidence="2" type="ORF">DMP12_01875</name>
    <name evidence="1" type="ORF">GKG38_13535</name>
</gene>
<reference evidence="2" key="3">
    <citation type="journal article" date="2019" name="Microbiol. Resour. Announc.">
        <title>Draft Genome Sequences of Type Strains of Gordonibacter faecihominis, Paraeggerthella hongkongensis, Parvibacter caecicola,Slackia equolifaciens, Slackia faecicanis, and Slackia isoflavoniconvertens.</title>
        <authorList>
            <person name="Danylec N."/>
            <person name="Stoll D.A."/>
            <person name="Dotsch A."/>
            <person name="Huch M."/>
        </authorList>
    </citation>
    <scope>NUCLEOTIDE SEQUENCE</scope>
    <source>
        <strain evidence="2">DSM 27213</strain>
    </source>
</reference>
<reference evidence="1 4" key="4">
    <citation type="journal article" date="2019" name="Nat. Med.">
        <title>A library of human gut bacterial isolates paired with longitudinal multiomics data enables mechanistic microbiome research.</title>
        <authorList>
            <person name="Poyet M."/>
            <person name="Groussin M."/>
            <person name="Gibbons S.M."/>
            <person name="Avila-Pacheco J."/>
            <person name="Jiang X."/>
            <person name="Kearney S.M."/>
            <person name="Perrotta A.R."/>
            <person name="Berdy B."/>
            <person name="Zhao S."/>
            <person name="Lieberman T.D."/>
            <person name="Swanson P.K."/>
            <person name="Smith M."/>
            <person name="Roesemann S."/>
            <person name="Alexander J.E."/>
            <person name="Rich S.A."/>
            <person name="Livny J."/>
            <person name="Vlamakis H."/>
            <person name="Clish C."/>
            <person name="Bullock K."/>
            <person name="Deik A."/>
            <person name="Scott J."/>
            <person name="Pierce K.A."/>
            <person name="Xavier R.J."/>
            <person name="Alm E.J."/>
        </authorList>
    </citation>
    <scope>NUCLEOTIDE SEQUENCE [LARGE SCALE GENOMIC DNA]</scope>
    <source>
        <strain evidence="1 4">BIOML-A1</strain>
    </source>
</reference>
<reference evidence="3" key="1">
    <citation type="submission" date="2018-05" db="EMBL/GenBank/DDBJ databases">
        <title>Genome Sequencing of selected type strains of the family Eggerthellaceae.</title>
        <authorList>
            <person name="Danylec N."/>
            <person name="Stoll D.A."/>
            <person name="Doetsch A."/>
            <person name="Huch M."/>
        </authorList>
    </citation>
    <scope>NUCLEOTIDE SEQUENCE [LARGE SCALE GENOMIC DNA]</scope>
    <source>
        <strain evidence="3">DSM 27213</strain>
    </source>
</reference>
<evidence type="ECO:0000313" key="3">
    <source>
        <dbReference type="Proteomes" id="UP000285258"/>
    </source>
</evidence>
<proteinExistence type="predicted"/>
<evidence type="ECO:0000313" key="4">
    <source>
        <dbReference type="Proteomes" id="UP000462865"/>
    </source>
</evidence>
<accession>A0A423UMM1</accession>
<dbReference type="Proteomes" id="UP000285258">
    <property type="component" value="Unassembled WGS sequence"/>
</dbReference>
<dbReference type="Proteomes" id="UP000462865">
    <property type="component" value="Unassembled WGS sequence"/>
</dbReference>
<dbReference type="AlphaFoldDB" id="A0A423UMM1"/>
<dbReference type="RefSeq" id="WP_096227726.1">
    <property type="nucleotide sequence ID" value="NZ_CP168029.1"/>
</dbReference>
<dbReference type="EMBL" id="WKZA01000096">
    <property type="protein sequence ID" value="MSA96056.1"/>
    <property type="molecule type" value="Genomic_DNA"/>
</dbReference>
<comment type="caution">
    <text evidence="2">The sequence shown here is derived from an EMBL/GenBank/DDBJ whole genome shotgun (WGS) entry which is preliminary data.</text>
</comment>
<evidence type="ECO:0000313" key="2">
    <source>
        <dbReference type="EMBL" id="ROT91432.1"/>
    </source>
</evidence>